<accession>A0ACB8T6D8</accession>
<keyword evidence="2" id="KW-1185">Reference proteome</keyword>
<name>A0ACB8T6D8_9AGAM</name>
<reference evidence="1" key="1">
    <citation type="submission" date="2021-03" db="EMBL/GenBank/DDBJ databases">
        <authorList>
            <consortium name="DOE Joint Genome Institute"/>
            <person name="Ahrendt S."/>
            <person name="Looney B.P."/>
            <person name="Miyauchi S."/>
            <person name="Morin E."/>
            <person name="Drula E."/>
            <person name="Courty P.E."/>
            <person name="Chicoki N."/>
            <person name="Fauchery L."/>
            <person name="Kohler A."/>
            <person name="Kuo A."/>
            <person name="Labutti K."/>
            <person name="Pangilinan J."/>
            <person name="Lipzen A."/>
            <person name="Riley R."/>
            <person name="Andreopoulos W."/>
            <person name="He G."/>
            <person name="Johnson J."/>
            <person name="Barry K.W."/>
            <person name="Grigoriev I.V."/>
            <person name="Nagy L."/>
            <person name="Hibbett D."/>
            <person name="Henrissat B."/>
            <person name="Matheny P.B."/>
            <person name="Labbe J."/>
            <person name="Martin F."/>
        </authorList>
    </citation>
    <scope>NUCLEOTIDE SEQUENCE</scope>
    <source>
        <strain evidence="1">HHB10654</strain>
    </source>
</reference>
<dbReference type="EMBL" id="MU277200">
    <property type="protein sequence ID" value="KAI0063987.1"/>
    <property type="molecule type" value="Genomic_DNA"/>
</dbReference>
<evidence type="ECO:0000313" key="1">
    <source>
        <dbReference type="EMBL" id="KAI0063987.1"/>
    </source>
</evidence>
<proteinExistence type="predicted"/>
<gene>
    <name evidence="1" type="ORF">BV25DRAFT_326829</name>
</gene>
<comment type="caution">
    <text evidence="1">The sequence shown here is derived from an EMBL/GenBank/DDBJ whole genome shotgun (WGS) entry which is preliminary data.</text>
</comment>
<sequence>MIMTCVGHTARTRERRRTRQGAAAASLAPDPARDGARGRTTRCAALQRHPHARHGVRTLATSPPPPPCRHLPAVRAGAAIRAVPPTPAHSLGSLGQGARAVVPASPRCMQGRAREERAARVRGAGGSARAGPPDRAVPTRASCKHCKGRACRRGTSVRRVGRAWCSRHVAHRKPKQGQRGWQLRADVLYVSYLSARLSARSGAAGSAQICMGGNRSGSKELRRGTARERSRAEPRPESADSTTVDAHPTNSILLNSILILY</sequence>
<reference evidence="1" key="2">
    <citation type="journal article" date="2022" name="New Phytol.">
        <title>Evolutionary transition to the ectomycorrhizal habit in the genomes of a hyperdiverse lineage of mushroom-forming fungi.</title>
        <authorList>
            <person name="Looney B."/>
            <person name="Miyauchi S."/>
            <person name="Morin E."/>
            <person name="Drula E."/>
            <person name="Courty P.E."/>
            <person name="Kohler A."/>
            <person name="Kuo A."/>
            <person name="LaButti K."/>
            <person name="Pangilinan J."/>
            <person name="Lipzen A."/>
            <person name="Riley R."/>
            <person name="Andreopoulos W."/>
            <person name="He G."/>
            <person name="Johnson J."/>
            <person name="Nolan M."/>
            <person name="Tritt A."/>
            <person name="Barry K.W."/>
            <person name="Grigoriev I.V."/>
            <person name="Nagy L.G."/>
            <person name="Hibbett D."/>
            <person name="Henrissat B."/>
            <person name="Matheny P.B."/>
            <person name="Labbe J."/>
            <person name="Martin F.M."/>
        </authorList>
    </citation>
    <scope>NUCLEOTIDE SEQUENCE</scope>
    <source>
        <strain evidence="1">HHB10654</strain>
    </source>
</reference>
<evidence type="ECO:0000313" key="2">
    <source>
        <dbReference type="Proteomes" id="UP000814140"/>
    </source>
</evidence>
<organism evidence="1 2">
    <name type="scientific">Artomyces pyxidatus</name>
    <dbReference type="NCBI Taxonomy" id="48021"/>
    <lineage>
        <taxon>Eukaryota</taxon>
        <taxon>Fungi</taxon>
        <taxon>Dikarya</taxon>
        <taxon>Basidiomycota</taxon>
        <taxon>Agaricomycotina</taxon>
        <taxon>Agaricomycetes</taxon>
        <taxon>Russulales</taxon>
        <taxon>Auriscalpiaceae</taxon>
        <taxon>Artomyces</taxon>
    </lineage>
</organism>
<protein>
    <submittedName>
        <fullName evidence="1">Uncharacterized protein</fullName>
    </submittedName>
</protein>
<dbReference type="Proteomes" id="UP000814140">
    <property type="component" value="Unassembled WGS sequence"/>
</dbReference>